<dbReference type="Proteomes" id="UP000655225">
    <property type="component" value="Unassembled WGS sequence"/>
</dbReference>
<keyword evidence="1" id="KW-0472">Membrane</keyword>
<dbReference type="InterPro" id="IPR003377">
    <property type="entry name" value="Cornichon"/>
</dbReference>
<proteinExistence type="predicted"/>
<organism evidence="2 3">
    <name type="scientific">Tetracentron sinense</name>
    <name type="common">Spur-leaf</name>
    <dbReference type="NCBI Taxonomy" id="13715"/>
    <lineage>
        <taxon>Eukaryota</taxon>
        <taxon>Viridiplantae</taxon>
        <taxon>Streptophyta</taxon>
        <taxon>Embryophyta</taxon>
        <taxon>Tracheophyta</taxon>
        <taxon>Spermatophyta</taxon>
        <taxon>Magnoliopsida</taxon>
        <taxon>Trochodendrales</taxon>
        <taxon>Trochodendraceae</taxon>
        <taxon>Tetracentron</taxon>
    </lineage>
</organism>
<dbReference type="Pfam" id="PF03311">
    <property type="entry name" value="Cornichon"/>
    <property type="match status" value="1"/>
</dbReference>
<feature type="transmembrane region" description="Helical" evidence="1">
    <location>
        <begin position="24"/>
        <end position="43"/>
    </location>
</feature>
<dbReference type="AlphaFoldDB" id="A0A835DAL7"/>
<dbReference type="GO" id="GO:0016192">
    <property type="term" value="P:vesicle-mediated transport"/>
    <property type="evidence" value="ECO:0007669"/>
    <property type="project" value="InterPro"/>
</dbReference>
<keyword evidence="1" id="KW-0812">Transmembrane</keyword>
<comment type="caution">
    <text evidence="2">The sequence shown here is derived from an EMBL/GenBank/DDBJ whole genome shotgun (WGS) entry which is preliminary data.</text>
</comment>
<evidence type="ECO:0000313" key="3">
    <source>
        <dbReference type="Proteomes" id="UP000655225"/>
    </source>
</evidence>
<gene>
    <name evidence="2" type="ORF">HHK36_017718</name>
</gene>
<protein>
    <submittedName>
        <fullName evidence="2">Uncharacterized protein</fullName>
    </submittedName>
</protein>
<keyword evidence="3" id="KW-1185">Reference proteome</keyword>
<dbReference type="OrthoDB" id="434393at2759"/>
<reference evidence="2 3" key="1">
    <citation type="submission" date="2020-04" db="EMBL/GenBank/DDBJ databases">
        <title>Plant Genome Project.</title>
        <authorList>
            <person name="Zhang R.-G."/>
        </authorList>
    </citation>
    <scope>NUCLEOTIDE SEQUENCE [LARGE SCALE GENOMIC DNA]</scope>
    <source>
        <strain evidence="2">YNK0</strain>
        <tissue evidence="2">Leaf</tissue>
    </source>
</reference>
<name>A0A835DAL7_TETSI</name>
<sequence>MKGKYLIDITEIFRLINGEKKYRTVKLAFYFVLIIIVIVRYSLLYGHRILAACPFFMMLIRLMSALISLIEEEDGVHESVIL</sequence>
<evidence type="ECO:0000256" key="1">
    <source>
        <dbReference type="SAM" id="Phobius"/>
    </source>
</evidence>
<evidence type="ECO:0000313" key="2">
    <source>
        <dbReference type="EMBL" id="KAF8396106.1"/>
    </source>
</evidence>
<keyword evidence="1" id="KW-1133">Transmembrane helix</keyword>
<dbReference type="EMBL" id="JABCRI010000012">
    <property type="protein sequence ID" value="KAF8396106.1"/>
    <property type="molecule type" value="Genomic_DNA"/>
</dbReference>
<accession>A0A835DAL7</accession>